<protein>
    <recommendedName>
        <fullName evidence="6">tRNA1(Val) (adenine(37)-N6)-methyltransferase</fullName>
        <ecNumber evidence="6">2.1.1.223</ecNumber>
    </recommendedName>
    <alternativeName>
        <fullName evidence="6">tRNA m6A37 methyltransferase</fullName>
    </alternativeName>
</protein>
<dbReference type="STRING" id="988801.SAMN05216522_107167"/>
<keyword evidence="5 6" id="KW-0819">tRNA processing</keyword>
<keyword evidence="9" id="KW-1185">Reference proteome</keyword>
<dbReference type="GO" id="GO:0003676">
    <property type="term" value="F:nucleic acid binding"/>
    <property type="evidence" value="ECO:0007669"/>
    <property type="project" value="InterPro"/>
</dbReference>
<evidence type="ECO:0000256" key="5">
    <source>
        <dbReference type="ARBA" id="ARBA00022694"/>
    </source>
</evidence>
<evidence type="ECO:0000256" key="2">
    <source>
        <dbReference type="ARBA" id="ARBA00022603"/>
    </source>
</evidence>
<dbReference type="PANTHER" id="PTHR47739">
    <property type="entry name" value="TRNA1(VAL) (ADENINE(37)-N6)-METHYLTRANSFERASE"/>
    <property type="match status" value="1"/>
</dbReference>
<evidence type="ECO:0000256" key="1">
    <source>
        <dbReference type="ARBA" id="ARBA00022490"/>
    </source>
</evidence>
<keyword evidence="3 6" id="KW-0808">Transferase</keyword>
<evidence type="ECO:0000259" key="7">
    <source>
        <dbReference type="Pfam" id="PF05175"/>
    </source>
</evidence>
<evidence type="ECO:0000313" key="8">
    <source>
        <dbReference type="EMBL" id="SEQ85884.1"/>
    </source>
</evidence>
<comment type="function">
    <text evidence="6">Specifically methylates the adenine in position 37 of tRNA(1)(Val) (anticodon cmo5UAC).</text>
</comment>
<comment type="subcellular location">
    <subcellularLocation>
        <location evidence="6">Cytoplasm</location>
    </subcellularLocation>
</comment>
<evidence type="ECO:0000256" key="4">
    <source>
        <dbReference type="ARBA" id="ARBA00022691"/>
    </source>
</evidence>
<dbReference type="InterPro" id="IPR050210">
    <property type="entry name" value="tRNA_Adenine-N(6)_MTase"/>
</dbReference>
<gene>
    <name evidence="8" type="ORF">SAMN05216522_107167</name>
</gene>
<dbReference type="RefSeq" id="WP_092676371.1">
    <property type="nucleotide sequence ID" value="NZ_FOGC01000007.1"/>
</dbReference>
<dbReference type="Pfam" id="PF05175">
    <property type="entry name" value="MTS"/>
    <property type="match status" value="1"/>
</dbReference>
<evidence type="ECO:0000256" key="3">
    <source>
        <dbReference type="ARBA" id="ARBA00022679"/>
    </source>
</evidence>
<dbReference type="InterPro" id="IPR029063">
    <property type="entry name" value="SAM-dependent_MTases_sf"/>
</dbReference>
<dbReference type="EC" id="2.1.1.223" evidence="6"/>
<comment type="similarity">
    <text evidence="6">Belongs to the methyltransferase superfamily. tRNA (adenine-N(6)-)-methyltransferase family.</text>
</comment>
<accession>A0A1H9JG47</accession>
<dbReference type="InterPro" id="IPR007848">
    <property type="entry name" value="Small_mtfrase_dom"/>
</dbReference>
<dbReference type="HAMAP" id="MF_01872">
    <property type="entry name" value="tRNA_methyltr_YfiC"/>
    <property type="match status" value="1"/>
</dbReference>
<evidence type="ECO:0000313" key="9">
    <source>
        <dbReference type="Proteomes" id="UP000242515"/>
    </source>
</evidence>
<dbReference type="EMBL" id="FOGC01000007">
    <property type="protein sequence ID" value="SEQ85884.1"/>
    <property type="molecule type" value="Genomic_DNA"/>
</dbReference>
<evidence type="ECO:0000256" key="6">
    <source>
        <dbReference type="HAMAP-Rule" id="MF_01872"/>
    </source>
</evidence>
<dbReference type="GO" id="GO:0005737">
    <property type="term" value="C:cytoplasm"/>
    <property type="evidence" value="ECO:0007669"/>
    <property type="project" value="UniProtKB-SubCell"/>
</dbReference>
<keyword evidence="2 6" id="KW-0489">Methyltransferase</keyword>
<name>A0A1H9JG47_9GAMM</name>
<reference evidence="9" key="1">
    <citation type="submission" date="2016-10" db="EMBL/GenBank/DDBJ databases">
        <authorList>
            <person name="Varghese N."/>
            <person name="Submissions S."/>
        </authorList>
    </citation>
    <scope>NUCLEOTIDE SEQUENCE [LARGE SCALE GENOMIC DNA]</scope>
    <source>
        <strain evidence="9">8N4</strain>
    </source>
</reference>
<dbReference type="Proteomes" id="UP000242515">
    <property type="component" value="Unassembled WGS sequence"/>
</dbReference>
<keyword evidence="4 6" id="KW-0949">S-adenosyl-L-methionine</keyword>
<organism evidence="8 9">
    <name type="scientific">Rosenbergiella nectarea</name>
    <dbReference type="NCBI Taxonomy" id="988801"/>
    <lineage>
        <taxon>Bacteria</taxon>
        <taxon>Pseudomonadati</taxon>
        <taxon>Pseudomonadota</taxon>
        <taxon>Gammaproteobacteria</taxon>
        <taxon>Enterobacterales</taxon>
        <taxon>Erwiniaceae</taxon>
        <taxon>Rosenbergiella</taxon>
    </lineage>
</organism>
<dbReference type="SUPFAM" id="SSF53335">
    <property type="entry name" value="S-adenosyl-L-methionine-dependent methyltransferases"/>
    <property type="match status" value="1"/>
</dbReference>
<dbReference type="Gene3D" id="3.40.50.150">
    <property type="entry name" value="Vaccinia Virus protein VP39"/>
    <property type="match status" value="1"/>
</dbReference>
<dbReference type="OrthoDB" id="5383291at2"/>
<dbReference type="GO" id="GO:0032259">
    <property type="term" value="P:methylation"/>
    <property type="evidence" value="ECO:0007669"/>
    <property type="project" value="UniProtKB-KW"/>
</dbReference>
<keyword evidence="1 6" id="KW-0963">Cytoplasm</keyword>
<dbReference type="GO" id="GO:0016430">
    <property type="term" value="F:tRNA (adenine-N6)-methyltransferase activity"/>
    <property type="evidence" value="ECO:0007669"/>
    <property type="project" value="UniProtKB-UniRule"/>
</dbReference>
<dbReference type="PANTHER" id="PTHR47739:SF1">
    <property type="entry name" value="TRNA1(VAL) (ADENINE(37)-N6)-METHYLTRANSFERASE"/>
    <property type="match status" value="1"/>
</dbReference>
<dbReference type="GO" id="GO:0008033">
    <property type="term" value="P:tRNA processing"/>
    <property type="evidence" value="ECO:0007669"/>
    <property type="project" value="UniProtKB-UniRule"/>
</dbReference>
<dbReference type="InterPro" id="IPR002052">
    <property type="entry name" value="DNA_methylase_N6_adenine_CS"/>
</dbReference>
<proteinExistence type="inferred from homology"/>
<sequence>MIASIPSPPRRGGFTFKQFFVGHDRCGMKVSTDGVLLGAWAPLPTTRRVLDIGTGSGLLSLMLAQRLDAEQTPFFIDAIDIDLAAVEQARENCAASPWQAHFTVWQQDILAWNDLSLERYGLVICNPPYFQNGKSYRDAQREKARDSSTLDHPALLKQVTTLLSEEGFFSVVLPIQEAEQFTHYARTTGWILSQQCDVSERTDRPAKRRMMTWRRCPTQSGTEHLVIRDEQGQYSTDFQRLTKEFYLAF</sequence>
<dbReference type="AlphaFoldDB" id="A0A1H9JG47"/>
<dbReference type="PROSITE" id="PS00092">
    <property type="entry name" value="N6_MTASE"/>
    <property type="match status" value="1"/>
</dbReference>
<comment type="catalytic activity">
    <reaction evidence="6">
        <text>adenosine(37) in tRNA1(Val) + S-adenosyl-L-methionine = N(6)-methyladenosine(37) in tRNA1(Val) + S-adenosyl-L-homocysteine + H(+)</text>
        <dbReference type="Rhea" id="RHEA:43160"/>
        <dbReference type="Rhea" id="RHEA-COMP:10369"/>
        <dbReference type="Rhea" id="RHEA-COMP:10370"/>
        <dbReference type="ChEBI" id="CHEBI:15378"/>
        <dbReference type="ChEBI" id="CHEBI:57856"/>
        <dbReference type="ChEBI" id="CHEBI:59789"/>
        <dbReference type="ChEBI" id="CHEBI:74411"/>
        <dbReference type="ChEBI" id="CHEBI:74449"/>
        <dbReference type="EC" id="2.1.1.223"/>
    </reaction>
</comment>
<feature type="domain" description="Methyltransferase small" evidence="7">
    <location>
        <begin position="45"/>
        <end position="137"/>
    </location>
</feature>
<dbReference type="CDD" id="cd02440">
    <property type="entry name" value="AdoMet_MTases"/>
    <property type="match status" value="1"/>
</dbReference>
<dbReference type="InterPro" id="IPR022882">
    <property type="entry name" value="tRNA_adenine-N6_MeTrfase"/>
</dbReference>